<keyword evidence="5" id="KW-0249">Electron transport</keyword>
<dbReference type="RefSeq" id="WP_011418914.1">
    <property type="nucleotide sequence ID" value="NC_007759.1"/>
</dbReference>
<dbReference type="InterPro" id="IPR010209">
    <property type="entry name" value="Ion_transpt_RnfG/RsxG"/>
</dbReference>
<keyword evidence="8" id="KW-1185">Reference proteome</keyword>
<evidence type="ECO:0000256" key="3">
    <source>
        <dbReference type="ARBA" id="ARBA00022630"/>
    </source>
</evidence>
<dbReference type="GO" id="GO:0009055">
    <property type="term" value="F:electron transfer activity"/>
    <property type="evidence" value="ECO:0007669"/>
    <property type="project" value="InterPro"/>
</dbReference>
<dbReference type="STRING" id="56780.SYN_01662"/>
<sequence>MKEIIRITFRLTLSCFLAALVMGMTFIFTDKAKKDNEHHNVQTTMLGLLGYSSQNPAPKELKLYSIYRYIIEEKGTTYLGYMVPVSNAGKESYEFLKLSLDGKLEQRLPLNISLEKAAEDAERQSVLKEALKTEKGFAYQDSTVVARMGNQRLAYLLPGKFGGFKTHIKVILSLNPQFDVLGLEIMEHEEDPGLGAEISQNYFKNQFRNRSFERLKGLDVVKEPLPDEYRRYLDAPDKFSGEQLDTILTQYRDKDIYALTGATISSRCVTDGVKNMAKRFAYRIKILDEAIASQKIPALI</sequence>
<dbReference type="HOGENOM" id="CLU_927273_0_0_7"/>
<evidence type="ECO:0000256" key="4">
    <source>
        <dbReference type="ARBA" id="ARBA00022643"/>
    </source>
</evidence>
<evidence type="ECO:0000259" key="6">
    <source>
        <dbReference type="SMART" id="SM00900"/>
    </source>
</evidence>
<organism evidence="7 8">
    <name type="scientific">Syntrophus aciditrophicus (strain SB)</name>
    <dbReference type="NCBI Taxonomy" id="56780"/>
    <lineage>
        <taxon>Bacteria</taxon>
        <taxon>Pseudomonadati</taxon>
        <taxon>Thermodesulfobacteriota</taxon>
        <taxon>Syntrophia</taxon>
        <taxon>Syntrophales</taxon>
        <taxon>Syntrophaceae</taxon>
        <taxon>Syntrophus</taxon>
    </lineage>
</organism>
<dbReference type="Proteomes" id="UP000001933">
    <property type="component" value="Chromosome"/>
</dbReference>
<keyword evidence="2" id="KW-0597">Phosphoprotein</keyword>
<dbReference type="eggNOG" id="COG4659">
    <property type="taxonomic scope" value="Bacteria"/>
</dbReference>
<feature type="domain" description="FMN-binding" evidence="6">
    <location>
        <begin position="163"/>
        <end position="280"/>
    </location>
</feature>
<evidence type="ECO:0000313" key="7">
    <source>
        <dbReference type="EMBL" id="ABC78898.1"/>
    </source>
</evidence>
<dbReference type="EMBL" id="CP000252">
    <property type="protein sequence ID" value="ABC78898.1"/>
    <property type="molecule type" value="Genomic_DNA"/>
</dbReference>
<evidence type="ECO:0000313" key="8">
    <source>
        <dbReference type="Proteomes" id="UP000001933"/>
    </source>
</evidence>
<dbReference type="OrthoDB" id="9787579at2"/>
<evidence type="ECO:0000256" key="1">
    <source>
        <dbReference type="ARBA" id="ARBA00022448"/>
    </source>
</evidence>
<evidence type="ECO:0000256" key="5">
    <source>
        <dbReference type="ARBA" id="ARBA00022982"/>
    </source>
</evidence>
<name>Q2LXU0_SYNAS</name>
<dbReference type="SMART" id="SM00900">
    <property type="entry name" value="FMN_bind"/>
    <property type="match status" value="1"/>
</dbReference>
<dbReference type="GO" id="GO:0005886">
    <property type="term" value="C:plasma membrane"/>
    <property type="evidence" value="ECO:0007669"/>
    <property type="project" value="InterPro"/>
</dbReference>
<dbReference type="InParanoid" id="Q2LXU0"/>
<dbReference type="KEGG" id="sat:SYN_01662"/>
<dbReference type="AlphaFoldDB" id="Q2LXU0"/>
<dbReference type="Pfam" id="PF04205">
    <property type="entry name" value="FMN_bind"/>
    <property type="match status" value="1"/>
</dbReference>
<dbReference type="InterPro" id="IPR007329">
    <property type="entry name" value="FMN-bd"/>
</dbReference>
<evidence type="ECO:0000256" key="2">
    <source>
        <dbReference type="ARBA" id="ARBA00022553"/>
    </source>
</evidence>
<dbReference type="GO" id="GO:0016491">
    <property type="term" value="F:oxidoreductase activity"/>
    <property type="evidence" value="ECO:0007669"/>
    <property type="project" value="UniProtKB-KW"/>
</dbReference>
<dbReference type="EC" id="1.6.5.-" evidence="7"/>
<dbReference type="PANTHER" id="PTHR36118:SF1">
    <property type="entry name" value="ION-TRANSLOCATING OXIDOREDUCTASE COMPLEX SUBUNIT G"/>
    <property type="match status" value="1"/>
</dbReference>
<proteinExistence type="predicted"/>
<accession>Q2LXU0</accession>
<gene>
    <name evidence="7" type="ORF">SYN_01662</name>
</gene>
<dbReference type="GO" id="GO:0010181">
    <property type="term" value="F:FMN binding"/>
    <property type="evidence" value="ECO:0007669"/>
    <property type="project" value="InterPro"/>
</dbReference>
<protein>
    <submittedName>
        <fullName evidence="7">Sodium-translocating NADH-quinone reductase subunit C</fullName>
        <ecNumber evidence="7">1.6.5.-</ecNumber>
    </submittedName>
</protein>
<dbReference type="GO" id="GO:0022900">
    <property type="term" value="P:electron transport chain"/>
    <property type="evidence" value="ECO:0007669"/>
    <property type="project" value="InterPro"/>
</dbReference>
<dbReference type="PANTHER" id="PTHR36118">
    <property type="entry name" value="ION-TRANSLOCATING OXIDOREDUCTASE COMPLEX SUBUNIT G"/>
    <property type="match status" value="1"/>
</dbReference>
<keyword evidence="4" id="KW-0288">FMN</keyword>
<reference evidence="7 8" key="1">
    <citation type="journal article" date="2007" name="Proc. Natl. Acad. Sci. U.S.A.">
        <title>The genome of Syntrophus aciditrophicus: life at the thermodynamic limit of microbial growth.</title>
        <authorList>
            <person name="McInerney M.J."/>
            <person name="Rohlin L."/>
            <person name="Mouttaki H."/>
            <person name="Kim U."/>
            <person name="Krupp R.S."/>
            <person name="Rios-Hernandez L."/>
            <person name="Sieber J."/>
            <person name="Struchtemeyer C.G."/>
            <person name="Bhattacharyya A."/>
            <person name="Campbell J.W."/>
            <person name="Gunsalus R.P."/>
        </authorList>
    </citation>
    <scope>NUCLEOTIDE SEQUENCE [LARGE SCALE GENOMIC DNA]</scope>
    <source>
        <strain evidence="7 8">SB</strain>
    </source>
</reference>
<keyword evidence="1" id="KW-0813">Transport</keyword>
<keyword evidence="7" id="KW-0560">Oxidoreductase</keyword>
<keyword evidence="3" id="KW-0285">Flavoprotein</keyword>